<feature type="transmembrane region" description="Helical" evidence="7">
    <location>
        <begin position="235"/>
        <end position="253"/>
    </location>
</feature>
<comment type="similarity">
    <text evidence="1 7">Belongs to the Lgt family.</text>
</comment>
<comment type="subcellular location">
    <subcellularLocation>
        <location evidence="7">Cell membrane</location>
        <topology evidence="7">Multi-pass membrane protein</topology>
    </subcellularLocation>
</comment>
<keyword evidence="8" id="KW-0449">Lipoprotein</keyword>
<evidence type="ECO:0000256" key="2">
    <source>
        <dbReference type="ARBA" id="ARBA00022475"/>
    </source>
</evidence>
<feature type="binding site" evidence="7">
    <location>
        <position position="131"/>
    </location>
    <ligand>
        <name>a 1,2-diacyl-sn-glycero-3-phospho-(1'-sn-glycerol)</name>
        <dbReference type="ChEBI" id="CHEBI:64716"/>
    </ligand>
</feature>
<dbReference type="InterPro" id="IPR001640">
    <property type="entry name" value="Lgt"/>
</dbReference>
<dbReference type="OrthoDB" id="871140at2"/>
<evidence type="ECO:0000256" key="5">
    <source>
        <dbReference type="ARBA" id="ARBA00022989"/>
    </source>
</evidence>
<accession>A0A1Q8QN68</accession>
<evidence type="ECO:0000256" key="4">
    <source>
        <dbReference type="ARBA" id="ARBA00022692"/>
    </source>
</evidence>
<dbReference type="UniPathway" id="UPA00664"/>
<keyword evidence="9" id="KW-1185">Reference proteome</keyword>
<comment type="pathway">
    <text evidence="7">Protein modification; lipoprotein biosynthesis (diacylglyceryl transfer).</text>
</comment>
<feature type="transmembrane region" description="Helical" evidence="7">
    <location>
        <begin position="198"/>
        <end position="215"/>
    </location>
</feature>
<keyword evidence="5 7" id="KW-1133">Transmembrane helix</keyword>
<dbReference type="PANTHER" id="PTHR30589">
    <property type="entry name" value="PROLIPOPROTEIN DIACYLGLYCERYL TRANSFERASE"/>
    <property type="match status" value="1"/>
</dbReference>
<keyword evidence="6 7" id="KW-0472">Membrane</keyword>
<dbReference type="GO" id="GO:0042158">
    <property type="term" value="P:lipoprotein biosynthetic process"/>
    <property type="evidence" value="ECO:0007669"/>
    <property type="project" value="UniProtKB-UniRule"/>
</dbReference>
<dbReference type="Pfam" id="PF01790">
    <property type="entry name" value="LGT"/>
    <property type="match status" value="1"/>
</dbReference>
<evidence type="ECO:0000256" key="3">
    <source>
        <dbReference type="ARBA" id="ARBA00022679"/>
    </source>
</evidence>
<evidence type="ECO:0000313" key="9">
    <source>
        <dbReference type="Proteomes" id="UP000186102"/>
    </source>
</evidence>
<comment type="function">
    <text evidence="7">Catalyzes the transfer of the diacylglyceryl group from phosphatidylglycerol to the sulfhydryl group of the N-terminal cysteine of a prolipoprotein, the first step in the formation of mature lipoproteins.</text>
</comment>
<dbReference type="EMBL" id="MLBF01000039">
    <property type="protein sequence ID" value="OLN28791.1"/>
    <property type="molecule type" value="Genomic_DNA"/>
</dbReference>
<dbReference type="AlphaFoldDB" id="A0A1Q8QN68"/>
<keyword evidence="2 7" id="KW-1003">Cell membrane</keyword>
<dbReference type="STRING" id="1888891.DSOL_3868"/>
<dbReference type="PANTHER" id="PTHR30589:SF0">
    <property type="entry name" value="PHOSPHATIDYLGLYCEROL--PROLIPOPROTEIN DIACYLGLYCERYL TRANSFERASE"/>
    <property type="match status" value="1"/>
</dbReference>
<proteinExistence type="inferred from homology"/>
<reference evidence="8 9" key="1">
    <citation type="submission" date="2016-09" db="EMBL/GenBank/DDBJ databases">
        <title>Complete genome of Desulfosporosinus sp. OL.</title>
        <authorList>
            <person name="Mardanov A."/>
            <person name="Beletsky A."/>
            <person name="Panova A."/>
            <person name="Karnachuk O."/>
            <person name="Ravin N."/>
        </authorList>
    </citation>
    <scope>NUCLEOTIDE SEQUENCE [LARGE SCALE GENOMIC DNA]</scope>
    <source>
        <strain evidence="8 9">OL</strain>
    </source>
</reference>
<keyword evidence="4 7" id="KW-0812">Transmembrane</keyword>
<feature type="transmembrane region" description="Helical" evidence="7">
    <location>
        <begin position="45"/>
        <end position="63"/>
    </location>
</feature>
<evidence type="ECO:0000313" key="8">
    <source>
        <dbReference type="EMBL" id="OLN28791.1"/>
    </source>
</evidence>
<dbReference type="GO" id="GO:0008961">
    <property type="term" value="F:phosphatidylglycerol-prolipoprotein diacylglyceryl transferase activity"/>
    <property type="evidence" value="ECO:0007669"/>
    <property type="project" value="UniProtKB-UniRule"/>
</dbReference>
<evidence type="ECO:0000256" key="7">
    <source>
        <dbReference type="HAMAP-Rule" id="MF_01147"/>
    </source>
</evidence>
<evidence type="ECO:0000256" key="1">
    <source>
        <dbReference type="ARBA" id="ARBA00007150"/>
    </source>
</evidence>
<feature type="transmembrane region" description="Helical" evidence="7">
    <location>
        <begin position="15"/>
        <end position="33"/>
    </location>
</feature>
<comment type="caution">
    <text evidence="8">The sequence shown here is derived from an EMBL/GenBank/DDBJ whole genome shotgun (WGS) entry which is preliminary data.</text>
</comment>
<keyword evidence="3 7" id="KW-0808">Transferase</keyword>
<dbReference type="HAMAP" id="MF_01147">
    <property type="entry name" value="Lgt"/>
    <property type="match status" value="1"/>
</dbReference>
<dbReference type="EC" id="2.5.1.145" evidence="7"/>
<comment type="catalytic activity">
    <reaction evidence="7">
        <text>L-cysteinyl-[prolipoprotein] + a 1,2-diacyl-sn-glycero-3-phospho-(1'-sn-glycerol) = an S-1,2-diacyl-sn-glyceryl-L-cysteinyl-[prolipoprotein] + sn-glycerol 1-phosphate + H(+)</text>
        <dbReference type="Rhea" id="RHEA:56712"/>
        <dbReference type="Rhea" id="RHEA-COMP:14679"/>
        <dbReference type="Rhea" id="RHEA-COMP:14680"/>
        <dbReference type="ChEBI" id="CHEBI:15378"/>
        <dbReference type="ChEBI" id="CHEBI:29950"/>
        <dbReference type="ChEBI" id="CHEBI:57685"/>
        <dbReference type="ChEBI" id="CHEBI:64716"/>
        <dbReference type="ChEBI" id="CHEBI:140658"/>
        <dbReference type="EC" id="2.5.1.145"/>
    </reaction>
</comment>
<feature type="transmembrane region" description="Helical" evidence="7">
    <location>
        <begin position="83"/>
        <end position="105"/>
    </location>
</feature>
<sequence>MLQILFSIGGFSLRSYGVVVALAIIIGLGVAYHLASSEKEYRQHLLDLVVYAVIGAIIGARLWQVFFYEWGYYSLHPAEILMIWHGGMAIQGALVGAFIVGWIYTRKHRLDFWKMADIAAPGIILGQGIGRIACFLNGDAFGSPTKLGFGLVYPAGTPAYATYGSQPLWPAEVWEGQWDMVVFALIIILARWRKWPKGSLFLTYIVLYSLGRFGLEFLRGDGARYLFNWTSAQWSSVGMIVIALISTAVLSLPRSIAKA</sequence>
<dbReference type="GO" id="GO:0005886">
    <property type="term" value="C:plasma membrane"/>
    <property type="evidence" value="ECO:0007669"/>
    <property type="project" value="UniProtKB-SubCell"/>
</dbReference>
<dbReference type="RefSeq" id="WP_075366290.1">
    <property type="nucleotide sequence ID" value="NZ_MLBF01000039.1"/>
</dbReference>
<protein>
    <recommendedName>
        <fullName evidence="7">Phosphatidylglycerol--prolipoprotein diacylglyceryl transferase</fullName>
        <ecNumber evidence="7">2.5.1.145</ecNumber>
    </recommendedName>
</protein>
<gene>
    <name evidence="7" type="primary">lgt</name>
    <name evidence="8" type="ORF">DSOL_3868</name>
</gene>
<dbReference type="Proteomes" id="UP000186102">
    <property type="component" value="Unassembled WGS sequence"/>
</dbReference>
<organism evidence="8 9">
    <name type="scientific">Desulfosporosinus metallidurans</name>
    <dbReference type="NCBI Taxonomy" id="1888891"/>
    <lineage>
        <taxon>Bacteria</taxon>
        <taxon>Bacillati</taxon>
        <taxon>Bacillota</taxon>
        <taxon>Clostridia</taxon>
        <taxon>Eubacteriales</taxon>
        <taxon>Desulfitobacteriaceae</taxon>
        <taxon>Desulfosporosinus</taxon>
    </lineage>
</organism>
<evidence type="ECO:0000256" key="6">
    <source>
        <dbReference type="ARBA" id="ARBA00023136"/>
    </source>
</evidence>
<name>A0A1Q8QN68_9FIRM</name>
<dbReference type="NCBIfam" id="TIGR00544">
    <property type="entry name" value="lgt"/>
    <property type="match status" value="1"/>
</dbReference>